<evidence type="ECO:0000313" key="2">
    <source>
        <dbReference type="Proteomes" id="UP000016462"/>
    </source>
</evidence>
<dbReference type="AlphaFoldDB" id="U1LQN7"/>
<dbReference type="EMBL" id="ASHR01000023">
    <property type="protein sequence ID" value="ERG64367.1"/>
    <property type="molecule type" value="Genomic_DNA"/>
</dbReference>
<organism evidence="1 2">
    <name type="scientific">Agrococcus pavilionensis RW1</name>
    <dbReference type="NCBI Taxonomy" id="1330458"/>
    <lineage>
        <taxon>Bacteria</taxon>
        <taxon>Bacillati</taxon>
        <taxon>Actinomycetota</taxon>
        <taxon>Actinomycetes</taxon>
        <taxon>Micrococcales</taxon>
        <taxon>Microbacteriaceae</taxon>
        <taxon>Agrococcus</taxon>
    </lineage>
</organism>
<protein>
    <submittedName>
        <fullName evidence="1">Uncharacterized protein</fullName>
    </submittedName>
</protein>
<sequence>MDFDYSELTPSPEAVRAAHERMDASLAAEAVNGLRARLLERWPTATELRWTSAPDDEGVLRHALLLDARGRLLATGEDFTVPALFRGAVFRHRLEPHSERLHADGEADSWSLDLTFERRRRADG</sequence>
<keyword evidence="2" id="KW-1185">Reference proteome</keyword>
<accession>U1LQN7</accession>
<name>U1LQN7_9MICO</name>
<gene>
    <name evidence="1" type="ORF">L332_07885</name>
</gene>
<dbReference type="RefSeq" id="WP_021010440.1">
    <property type="nucleotide sequence ID" value="NZ_ASHR01000023.1"/>
</dbReference>
<dbReference type="Proteomes" id="UP000016462">
    <property type="component" value="Unassembled WGS sequence"/>
</dbReference>
<reference evidence="1 2" key="1">
    <citation type="journal article" date="2013" name="Genome Announc.">
        <title>First draft genome sequence from a member of the genus agrococcus, isolated from modern microbialites.</title>
        <authorList>
            <person name="White R.A.III."/>
            <person name="Grassa C.J."/>
            <person name="Suttle C.A."/>
        </authorList>
    </citation>
    <scope>NUCLEOTIDE SEQUENCE [LARGE SCALE GENOMIC DNA]</scope>
    <source>
        <strain evidence="1 2">RW1</strain>
    </source>
</reference>
<comment type="caution">
    <text evidence="1">The sequence shown here is derived from an EMBL/GenBank/DDBJ whole genome shotgun (WGS) entry which is preliminary data.</text>
</comment>
<evidence type="ECO:0000313" key="1">
    <source>
        <dbReference type="EMBL" id="ERG64367.1"/>
    </source>
</evidence>
<proteinExistence type="predicted"/>